<feature type="site" description="Part of the allosteric site" evidence="3">
    <location>
        <position position="151"/>
    </location>
</feature>
<dbReference type="GO" id="GO:0004342">
    <property type="term" value="F:glucosamine-6-phosphate deaminase activity"/>
    <property type="evidence" value="ECO:0007669"/>
    <property type="project" value="UniProtKB-UniRule"/>
</dbReference>
<keyword evidence="1 3" id="KW-0378">Hydrolase</keyword>
<protein>
    <recommendedName>
        <fullName evidence="3">Glucosamine-6-phosphate deaminase</fullName>
        <ecNumber evidence="3">3.5.99.6</ecNumber>
    </recommendedName>
    <alternativeName>
        <fullName evidence="3">GlcN6P deaminase</fullName>
        <shortName evidence="3">GNPDA</shortName>
    </alternativeName>
    <alternativeName>
        <fullName evidence="3">Glucosamine-6-phosphate isomerase</fullName>
    </alternativeName>
</protein>
<evidence type="ECO:0000313" key="5">
    <source>
        <dbReference type="EMBL" id="AZA13824.1"/>
    </source>
</evidence>
<organism evidence="5 6">
    <name type="scientific">Corynebacterium choanae</name>
    <dbReference type="NCBI Taxonomy" id="1862358"/>
    <lineage>
        <taxon>Bacteria</taxon>
        <taxon>Bacillati</taxon>
        <taxon>Actinomycetota</taxon>
        <taxon>Actinomycetes</taxon>
        <taxon>Mycobacteriales</taxon>
        <taxon>Corynebacteriaceae</taxon>
        <taxon>Corynebacterium</taxon>
    </lineage>
</organism>
<dbReference type="SUPFAM" id="SSF100950">
    <property type="entry name" value="NagB/RpiA/CoA transferase-like"/>
    <property type="match status" value="1"/>
</dbReference>
<dbReference type="GO" id="GO:0006046">
    <property type="term" value="P:N-acetylglucosamine catabolic process"/>
    <property type="evidence" value="ECO:0007669"/>
    <property type="project" value="UniProtKB-UniRule"/>
</dbReference>
<dbReference type="Gene3D" id="3.40.50.1360">
    <property type="match status" value="1"/>
</dbReference>
<feature type="site" description="Part of the allosteric site" evidence="3">
    <location>
        <position position="153"/>
    </location>
</feature>
<evidence type="ECO:0000256" key="3">
    <source>
        <dbReference type="HAMAP-Rule" id="MF_01241"/>
    </source>
</evidence>
<dbReference type="Proteomes" id="UP000269019">
    <property type="component" value="Chromosome"/>
</dbReference>
<dbReference type="CDD" id="cd01399">
    <property type="entry name" value="GlcN6P_deaminase"/>
    <property type="match status" value="1"/>
</dbReference>
<evidence type="ECO:0000256" key="1">
    <source>
        <dbReference type="ARBA" id="ARBA00022801"/>
    </source>
</evidence>
<dbReference type="AlphaFoldDB" id="A0A3G6JCD4"/>
<keyword evidence="2 3" id="KW-0119">Carbohydrate metabolism</keyword>
<proteinExistence type="inferred from homology"/>
<feature type="active site" description="Proton acceptor; for ring-opening step" evidence="3">
    <location>
        <position position="136"/>
    </location>
</feature>
<comment type="activity regulation">
    <text evidence="3">Allosterically activated by N-acetylglucosamine 6-phosphate (GlcNAc6P).</text>
</comment>
<evidence type="ECO:0000313" key="6">
    <source>
        <dbReference type="Proteomes" id="UP000269019"/>
    </source>
</evidence>
<reference evidence="5 6" key="1">
    <citation type="submission" date="2018-11" db="EMBL/GenBank/DDBJ databases">
        <authorList>
            <person name="Kleinhagauer T."/>
            <person name="Glaeser S.P."/>
            <person name="Spergser J."/>
            <person name="Ruckert C."/>
            <person name="Kaempfer P."/>
            <person name="Busse H.-J."/>
        </authorList>
    </citation>
    <scope>NUCLEOTIDE SEQUENCE [LARGE SCALE GENOMIC DNA]</scope>
    <source>
        <strain evidence="5 6">200CH</strain>
    </source>
</reference>
<keyword evidence="6" id="KW-1185">Reference proteome</keyword>
<dbReference type="PROSITE" id="PS01161">
    <property type="entry name" value="GLC_GALNAC_ISOMERASE"/>
    <property type="match status" value="1"/>
</dbReference>
<dbReference type="InterPro" id="IPR006148">
    <property type="entry name" value="Glc/Gal-6P_isomerase"/>
</dbReference>
<dbReference type="KEGG" id="ccho:CCHOA_07160"/>
<dbReference type="InterPro" id="IPR018321">
    <property type="entry name" value="Glucosamine6P_isomerase_CS"/>
</dbReference>
<dbReference type="GO" id="GO:0019262">
    <property type="term" value="P:N-acetylneuraminate catabolic process"/>
    <property type="evidence" value="ECO:0007669"/>
    <property type="project" value="UniProtKB-UniRule"/>
</dbReference>
<feature type="site" description="Part of the allosteric site" evidence="3">
    <location>
        <position position="154"/>
    </location>
</feature>
<feature type="active site" description="For ring-opening step" evidence="3">
    <location>
        <position position="141"/>
    </location>
</feature>
<keyword evidence="3" id="KW-0021">Allosteric enzyme</keyword>
<name>A0A3G6JCD4_9CORY</name>
<dbReference type="PANTHER" id="PTHR11280">
    <property type="entry name" value="GLUCOSAMINE-6-PHOSPHATE ISOMERASE"/>
    <property type="match status" value="1"/>
</dbReference>
<sequence length="259" mass="28243">MEVIIRHTADDVATVAADVFERYIRQGKTLGLATGSTPLALYTELIRRHREDDLSFADCKAFLLDEYVGLPRSHPQSYYRFIRDNFTDYVDIADELVQSPNGLAEDLTAAGNDYDAAIAAAGGIDIQLLGIGTDGHIGFNEPGSSLNSTTRLKTLHPQTIADNARFFDDDESQVPHHVLTQGLGTISRAGHLLLLATGEGKAQAIADTVEGPVTAYCPASILQLHNHATVIVDEAAASKLRGATYYRYAFDNKPQWQQI</sequence>
<comment type="function">
    <text evidence="3">Catalyzes the reversible isomerization-deamination of glucosamine 6-phosphate (GlcN6P) to form fructose 6-phosphate (Fru6P) and ammonium ion.</text>
</comment>
<dbReference type="OrthoDB" id="9791139at2"/>
<comment type="caution">
    <text evidence="3">Lacks conserved residue(s) required for the propagation of feature annotation.</text>
</comment>
<comment type="pathway">
    <text evidence="3">Amino-sugar metabolism; N-acetylneuraminate degradation; D-fructose 6-phosphate from N-acetylneuraminate: step 5/5.</text>
</comment>
<evidence type="ECO:0000259" key="4">
    <source>
        <dbReference type="Pfam" id="PF01182"/>
    </source>
</evidence>
<gene>
    <name evidence="3 5" type="primary">nagB</name>
    <name evidence="5" type="ORF">CCHOA_07160</name>
</gene>
<dbReference type="NCBIfam" id="NF001684">
    <property type="entry name" value="PRK00443.1-4"/>
    <property type="match status" value="1"/>
</dbReference>
<dbReference type="InterPro" id="IPR004547">
    <property type="entry name" value="Glucosamine6P_isomerase"/>
</dbReference>
<dbReference type="Pfam" id="PF01182">
    <property type="entry name" value="Glucosamine_iso"/>
    <property type="match status" value="1"/>
</dbReference>
<accession>A0A3G6JCD4</accession>
<dbReference type="InterPro" id="IPR037171">
    <property type="entry name" value="NagB/RpiA_transferase-like"/>
</dbReference>
<dbReference type="RefSeq" id="WP_123928419.1">
    <property type="nucleotide sequence ID" value="NZ_CP033896.1"/>
</dbReference>
<dbReference type="UniPathway" id="UPA00629">
    <property type="reaction ID" value="UER00684"/>
</dbReference>
<dbReference type="GO" id="GO:0005975">
    <property type="term" value="P:carbohydrate metabolic process"/>
    <property type="evidence" value="ECO:0007669"/>
    <property type="project" value="InterPro"/>
</dbReference>
<dbReference type="GO" id="GO:0005737">
    <property type="term" value="C:cytoplasm"/>
    <property type="evidence" value="ECO:0007669"/>
    <property type="project" value="TreeGrafter"/>
</dbReference>
<feature type="site" description="Part of the allosteric site" evidence="3">
    <location>
        <position position="144"/>
    </location>
</feature>
<dbReference type="NCBIfam" id="TIGR00502">
    <property type="entry name" value="nagB"/>
    <property type="match status" value="1"/>
</dbReference>
<feature type="active site" description="Proton acceptor; for enolization step" evidence="3">
    <location>
        <position position="65"/>
    </location>
</feature>
<feature type="domain" description="Glucosamine/galactosamine-6-phosphate isomerase" evidence="4">
    <location>
        <begin position="5"/>
        <end position="228"/>
    </location>
</feature>
<dbReference type="EC" id="3.5.99.6" evidence="3"/>
<feature type="active site" description="For ring-opening step" evidence="3">
    <location>
        <position position="134"/>
    </location>
</feature>
<dbReference type="GO" id="GO:0006043">
    <property type="term" value="P:glucosamine catabolic process"/>
    <property type="evidence" value="ECO:0007669"/>
    <property type="project" value="TreeGrafter"/>
</dbReference>
<comment type="catalytic activity">
    <reaction evidence="3">
        <text>alpha-D-glucosamine 6-phosphate + H2O = beta-D-fructose 6-phosphate + NH4(+)</text>
        <dbReference type="Rhea" id="RHEA:12172"/>
        <dbReference type="ChEBI" id="CHEBI:15377"/>
        <dbReference type="ChEBI" id="CHEBI:28938"/>
        <dbReference type="ChEBI" id="CHEBI:57634"/>
        <dbReference type="ChEBI" id="CHEBI:75989"/>
        <dbReference type="EC" id="3.5.99.6"/>
    </reaction>
</comment>
<evidence type="ECO:0000256" key="2">
    <source>
        <dbReference type="ARBA" id="ARBA00023277"/>
    </source>
</evidence>
<dbReference type="GO" id="GO:0042802">
    <property type="term" value="F:identical protein binding"/>
    <property type="evidence" value="ECO:0007669"/>
    <property type="project" value="TreeGrafter"/>
</dbReference>
<dbReference type="PANTHER" id="PTHR11280:SF5">
    <property type="entry name" value="GLUCOSAMINE-6-PHOSPHATE ISOMERASE"/>
    <property type="match status" value="1"/>
</dbReference>
<dbReference type="HAMAP" id="MF_01241">
    <property type="entry name" value="GlcN6P_deamin"/>
    <property type="match status" value="1"/>
</dbReference>
<comment type="similarity">
    <text evidence="3">Belongs to the glucosamine/galactosamine-6-phosphate isomerase family. NagB subfamily.</text>
</comment>
<dbReference type="EMBL" id="CP033896">
    <property type="protein sequence ID" value="AZA13824.1"/>
    <property type="molecule type" value="Genomic_DNA"/>
</dbReference>